<reference evidence="3 4" key="1">
    <citation type="submission" date="2018-07" db="EMBL/GenBank/DDBJ databases">
        <title>Genomic Encyclopedia of Type Strains, Phase IV (KMG-IV): sequencing the most valuable type-strain genomes for metagenomic binning, comparative biology and taxonomic classification.</title>
        <authorList>
            <person name="Goeker M."/>
        </authorList>
    </citation>
    <scope>NUCLEOTIDE SEQUENCE [LARGE SCALE GENOMIC DNA]</scope>
    <source>
        <strain evidence="3 4">DSM 44952</strain>
    </source>
</reference>
<evidence type="ECO:0000256" key="1">
    <source>
        <dbReference type="SAM" id="MobiDB-lite"/>
    </source>
</evidence>
<feature type="region of interest" description="Disordered" evidence="1">
    <location>
        <begin position="195"/>
        <end position="238"/>
    </location>
</feature>
<proteinExistence type="predicted"/>
<evidence type="ECO:0000313" key="4">
    <source>
        <dbReference type="Proteomes" id="UP000255355"/>
    </source>
</evidence>
<dbReference type="RefSeq" id="WP_068032951.1">
    <property type="nucleotide sequence ID" value="NZ_QQAZ01000001.1"/>
</dbReference>
<feature type="domain" description="Mycothiol-dependent maleylpyruvate isomerase metal-binding" evidence="2">
    <location>
        <begin position="11"/>
        <end position="137"/>
    </location>
</feature>
<sequence length="309" mass="32509">MVPLTYDRLCAEIETRTRAVIAVVEHADLTASVPSCPGWDLGHLLQHIGGVHRWMAEIVGTRATAPIDGEFVDDPTASRIDPGELVPWLHDGAAKLTATLRAADPDIAVWSPGPAGTPRFWARRAMLETALHGCDAAEAVGADMQLPPELAADGFEEWLDNASVPEAYESRPDLPDLLGPGRGLVFDATETFGTAGPTVVPTSPNVADPASTAATSSATSPDSDPTGTAPSNTAEPVGVTGDIGSWVVDLGGQAATWRRGTGPGSVWVGGAVADLLLYVYRRPHGALRLTGDIELLELWRTRAGFWLNA</sequence>
<organism evidence="3 4">
    <name type="scientific">Nocardia mexicana</name>
    <dbReference type="NCBI Taxonomy" id="279262"/>
    <lineage>
        <taxon>Bacteria</taxon>
        <taxon>Bacillati</taxon>
        <taxon>Actinomycetota</taxon>
        <taxon>Actinomycetes</taxon>
        <taxon>Mycobacteriales</taxon>
        <taxon>Nocardiaceae</taxon>
        <taxon>Nocardia</taxon>
    </lineage>
</organism>
<keyword evidence="4" id="KW-1185">Reference proteome</keyword>
<dbReference type="GO" id="GO:0046872">
    <property type="term" value="F:metal ion binding"/>
    <property type="evidence" value="ECO:0007669"/>
    <property type="project" value="InterPro"/>
</dbReference>
<dbReference type="AlphaFoldDB" id="A0A370HEE8"/>
<dbReference type="GO" id="GO:0005886">
    <property type="term" value="C:plasma membrane"/>
    <property type="evidence" value="ECO:0007669"/>
    <property type="project" value="TreeGrafter"/>
</dbReference>
<dbReference type="OrthoDB" id="3671213at2"/>
<evidence type="ECO:0000313" key="3">
    <source>
        <dbReference type="EMBL" id="RDI55392.1"/>
    </source>
</evidence>
<dbReference type="EMBL" id="QQAZ01000001">
    <property type="protein sequence ID" value="RDI55392.1"/>
    <property type="molecule type" value="Genomic_DNA"/>
</dbReference>
<dbReference type="InterPro" id="IPR024344">
    <property type="entry name" value="MDMPI_metal-binding"/>
</dbReference>
<dbReference type="SUPFAM" id="SSF109854">
    <property type="entry name" value="DinB/YfiT-like putative metalloenzymes"/>
    <property type="match status" value="1"/>
</dbReference>
<comment type="caution">
    <text evidence="3">The sequence shown here is derived from an EMBL/GenBank/DDBJ whole genome shotgun (WGS) entry which is preliminary data.</text>
</comment>
<dbReference type="InterPro" id="IPR017517">
    <property type="entry name" value="Maleyloyr_isom"/>
</dbReference>
<name>A0A370HEE8_9NOCA</name>
<dbReference type="Proteomes" id="UP000255355">
    <property type="component" value="Unassembled WGS sequence"/>
</dbReference>
<dbReference type="Gene3D" id="1.20.120.450">
    <property type="entry name" value="dinb family like domain"/>
    <property type="match status" value="1"/>
</dbReference>
<feature type="compositionally biased region" description="Low complexity" evidence="1">
    <location>
        <begin position="207"/>
        <end position="226"/>
    </location>
</feature>
<dbReference type="PANTHER" id="PTHR40758">
    <property type="entry name" value="CONSERVED PROTEIN"/>
    <property type="match status" value="1"/>
</dbReference>
<accession>A0A370HEE8</accession>
<protein>
    <submittedName>
        <fullName evidence="3">Uncharacterized protein (TIGR03083 family)</fullName>
    </submittedName>
</protein>
<dbReference type="STRING" id="1210089.GCA_001613165_08118"/>
<dbReference type="Pfam" id="PF11716">
    <property type="entry name" value="MDMPI_N"/>
    <property type="match status" value="1"/>
</dbReference>
<evidence type="ECO:0000259" key="2">
    <source>
        <dbReference type="Pfam" id="PF11716"/>
    </source>
</evidence>
<dbReference type="PANTHER" id="PTHR40758:SF1">
    <property type="entry name" value="CONSERVED PROTEIN"/>
    <property type="match status" value="1"/>
</dbReference>
<dbReference type="NCBIfam" id="TIGR03083">
    <property type="entry name" value="maleylpyruvate isomerase family mycothiol-dependent enzyme"/>
    <property type="match status" value="1"/>
</dbReference>
<dbReference type="InterPro" id="IPR034660">
    <property type="entry name" value="DinB/YfiT-like"/>
</dbReference>
<gene>
    <name evidence="3" type="ORF">DFR68_101225</name>
</gene>